<keyword evidence="4" id="KW-0597">Phosphoprotein</keyword>
<dbReference type="SMART" id="SM00091">
    <property type="entry name" value="PAS"/>
    <property type="match status" value="1"/>
</dbReference>
<dbReference type="SUPFAM" id="SSF55874">
    <property type="entry name" value="ATPase domain of HSP90 chaperone/DNA topoisomerase II/histidine kinase"/>
    <property type="match status" value="1"/>
</dbReference>
<reference evidence="15 16" key="1">
    <citation type="submission" date="2016-11" db="EMBL/GenBank/DDBJ databases">
        <authorList>
            <person name="Jaros S."/>
            <person name="Januszkiewicz K."/>
            <person name="Wedrychowicz H."/>
        </authorList>
    </citation>
    <scope>NUCLEOTIDE SEQUENCE [LARGE SCALE GENOMIC DNA]</scope>
    <source>
        <strain evidence="15 16">DSM 27406</strain>
    </source>
</reference>
<dbReference type="SUPFAM" id="SSF55785">
    <property type="entry name" value="PYP-like sensor domain (PAS domain)"/>
    <property type="match status" value="1"/>
</dbReference>
<evidence type="ECO:0000259" key="12">
    <source>
        <dbReference type="PROSITE" id="PS50109"/>
    </source>
</evidence>
<keyword evidence="11" id="KW-1133">Transmembrane helix</keyword>
<dbReference type="SMART" id="SM00387">
    <property type="entry name" value="HATPase_c"/>
    <property type="match status" value="1"/>
</dbReference>
<evidence type="ECO:0000256" key="11">
    <source>
        <dbReference type="SAM" id="Phobius"/>
    </source>
</evidence>
<organism evidence="15 16">
    <name type="scientific">Chitinophaga jiangningensis</name>
    <dbReference type="NCBI Taxonomy" id="1419482"/>
    <lineage>
        <taxon>Bacteria</taxon>
        <taxon>Pseudomonadati</taxon>
        <taxon>Bacteroidota</taxon>
        <taxon>Chitinophagia</taxon>
        <taxon>Chitinophagales</taxon>
        <taxon>Chitinophagaceae</taxon>
        <taxon>Chitinophaga</taxon>
    </lineage>
</organism>
<feature type="domain" description="HAMP" evidence="14">
    <location>
        <begin position="52"/>
        <end position="104"/>
    </location>
</feature>
<dbReference type="RefSeq" id="WP_073086795.1">
    <property type="nucleotide sequence ID" value="NZ_FRBL01000011.1"/>
</dbReference>
<keyword evidence="8" id="KW-0067">ATP-binding</keyword>
<sequence length="429" mass="48624">MKLRIKYLLFLGILHLVVLVLCWLLFEKNRVWFMVSESLVLVSAIIAWRLYRQLARPLAFLMRGVDAIRERDFNVKFQPTGQHELDKLISVYNNMIDELRKERVKQEQQHFFLEKLIQTSPTGIIILDYEDVVQQANPKALQVLGTSENMVCRKSIGELQHPVWREIAALQSGKSQTITLDGISTYKIQKSHFIDRGFPRHFIMLEELTEEILAAEKKAYGKVIRMMAHEVNNTIGPVNSILQSVQHSPCIPREGLLMDSLQVAIDRNYNLNTFMRNFADVVRLPTAHPVPLSLNRLLEHTCMLLQPAANMQHTTLQLQIISGEMQVPADQQLLEQALINIIKNSLEAVAREGKVVVTLDAAQRRLTVTDNGKGISDAVAAQLFTPFFSNKKDGQGIGLTLVKEILLQHGFAFSLKTVAPGETVFTIDL</sequence>
<evidence type="ECO:0000313" key="15">
    <source>
        <dbReference type="EMBL" id="SHM81724.1"/>
    </source>
</evidence>
<dbReference type="EC" id="2.7.13.3" evidence="3"/>
<dbReference type="SMART" id="SM00304">
    <property type="entry name" value="HAMP"/>
    <property type="match status" value="1"/>
</dbReference>
<dbReference type="Pfam" id="PF02518">
    <property type="entry name" value="HATPase_c"/>
    <property type="match status" value="1"/>
</dbReference>
<dbReference type="CDD" id="cd06225">
    <property type="entry name" value="HAMP"/>
    <property type="match status" value="1"/>
</dbReference>
<dbReference type="InterPro" id="IPR005467">
    <property type="entry name" value="His_kinase_dom"/>
</dbReference>
<dbReference type="AlphaFoldDB" id="A0A1M7LU53"/>
<keyword evidence="10" id="KW-0175">Coiled coil</keyword>
<evidence type="ECO:0000256" key="4">
    <source>
        <dbReference type="ARBA" id="ARBA00022553"/>
    </source>
</evidence>
<dbReference type="GO" id="GO:0016020">
    <property type="term" value="C:membrane"/>
    <property type="evidence" value="ECO:0007669"/>
    <property type="project" value="UniProtKB-SubCell"/>
</dbReference>
<dbReference type="OrthoDB" id="1931120at2"/>
<evidence type="ECO:0000256" key="6">
    <source>
        <dbReference type="ARBA" id="ARBA00022741"/>
    </source>
</evidence>
<dbReference type="Gene3D" id="3.30.450.20">
    <property type="entry name" value="PAS domain"/>
    <property type="match status" value="1"/>
</dbReference>
<dbReference type="Gene3D" id="3.30.565.10">
    <property type="entry name" value="Histidine kinase-like ATPase, C-terminal domain"/>
    <property type="match status" value="1"/>
</dbReference>
<dbReference type="SUPFAM" id="SSF158472">
    <property type="entry name" value="HAMP domain-like"/>
    <property type="match status" value="1"/>
</dbReference>
<accession>A0A1M7LU53</accession>
<dbReference type="InterPro" id="IPR036890">
    <property type="entry name" value="HATPase_C_sf"/>
</dbReference>
<gene>
    <name evidence="15" type="ORF">SAMN05444266_111145</name>
</gene>
<dbReference type="InterPro" id="IPR003594">
    <property type="entry name" value="HATPase_dom"/>
</dbReference>
<feature type="coiled-coil region" evidence="10">
    <location>
        <begin position="89"/>
        <end position="116"/>
    </location>
</feature>
<dbReference type="InterPro" id="IPR035965">
    <property type="entry name" value="PAS-like_dom_sf"/>
</dbReference>
<dbReference type="PROSITE" id="PS50109">
    <property type="entry name" value="HIS_KIN"/>
    <property type="match status" value="1"/>
</dbReference>
<dbReference type="STRING" id="1419482.SAMN05444266_111145"/>
<dbReference type="Pfam" id="PF13188">
    <property type="entry name" value="PAS_8"/>
    <property type="match status" value="1"/>
</dbReference>
<evidence type="ECO:0000256" key="8">
    <source>
        <dbReference type="ARBA" id="ARBA00022840"/>
    </source>
</evidence>
<evidence type="ECO:0000313" key="16">
    <source>
        <dbReference type="Proteomes" id="UP000184420"/>
    </source>
</evidence>
<dbReference type="InterPro" id="IPR003660">
    <property type="entry name" value="HAMP_dom"/>
</dbReference>
<evidence type="ECO:0000259" key="13">
    <source>
        <dbReference type="PROSITE" id="PS50112"/>
    </source>
</evidence>
<evidence type="ECO:0000256" key="9">
    <source>
        <dbReference type="ARBA" id="ARBA00023012"/>
    </source>
</evidence>
<dbReference type="GO" id="GO:0000160">
    <property type="term" value="P:phosphorelay signal transduction system"/>
    <property type="evidence" value="ECO:0007669"/>
    <property type="project" value="UniProtKB-KW"/>
</dbReference>
<dbReference type="PANTHER" id="PTHR43065:SF10">
    <property type="entry name" value="PEROXIDE STRESS-ACTIVATED HISTIDINE KINASE MAK3"/>
    <property type="match status" value="1"/>
</dbReference>
<evidence type="ECO:0000256" key="7">
    <source>
        <dbReference type="ARBA" id="ARBA00022777"/>
    </source>
</evidence>
<dbReference type="PRINTS" id="PR00344">
    <property type="entry name" value="BCTRLSENSOR"/>
</dbReference>
<evidence type="ECO:0000259" key="14">
    <source>
        <dbReference type="PROSITE" id="PS50885"/>
    </source>
</evidence>
<evidence type="ECO:0000256" key="3">
    <source>
        <dbReference type="ARBA" id="ARBA00012438"/>
    </source>
</evidence>
<dbReference type="GO" id="GO:0004673">
    <property type="term" value="F:protein histidine kinase activity"/>
    <property type="evidence" value="ECO:0007669"/>
    <property type="project" value="UniProtKB-EC"/>
</dbReference>
<dbReference type="Proteomes" id="UP000184420">
    <property type="component" value="Unassembled WGS sequence"/>
</dbReference>
<dbReference type="PROSITE" id="PS50885">
    <property type="entry name" value="HAMP"/>
    <property type="match status" value="1"/>
</dbReference>
<name>A0A1M7LU53_9BACT</name>
<keyword evidence="16" id="KW-1185">Reference proteome</keyword>
<keyword evidence="7" id="KW-0418">Kinase</keyword>
<dbReference type="Pfam" id="PF00672">
    <property type="entry name" value="HAMP"/>
    <property type="match status" value="1"/>
</dbReference>
<dbReference type="CDD" id="cd00130">
    <property type="entry name" value="PAS"/>
    <property type="match status" value="1"/>
</dbReference>
<keyword evidence="11" id="KW-0812">Transmembrane</keyword>
<dbReference type="EMBL" id="FRBL01000011">
    <property type="protein sequence ID" value="SHM81724.1"/>
    <property type="molecule type" value="Genomic_DNA"/>
</dbReference>
<dbReference type="InterPro" id="IPR004358">
    <property type="entry name" value="Sig_transdc_His_kin-like_C"/>
</dbReference>
<dbReference type="Gene3D" id="6.10.340.10">
    <property type="match status" value="1"/>
</dbReference>
<evidence type="ECO:0000256" key="2">
    <source>
        <dbReference type="ARBA" id="ARBA00004370"/>
    </source>
</evidence>
<evidence type="ECO:0000256" key="10">
    <source>
        <dbReference type="SAM" id="Coils"/>
    </source>
</evidence>
<dbReference type="PROSITE" id="PS50112">
    <property type="entry name" value="PAS"/>
    <property type="match status" value="1"/>
</dbReference>
<keyword evidence="9" id="KW-0902">Two-component regulatory system</keyword>
<dbReference type="PANTHER" id="PTHR43065">
    <property type="entry name" value="SENSOR HISTIDINE KINASE"/>
    <property type="match status" value="1"/>
</dbReference>
<feature type="domain" description="Histidine kinase" evidence="12">
    <location>
        <begin position="226"/>
        <end position="429"/>
    </location>
</feature>
<dbReference type="InterPro" id="IPR000014">
    <property type="entry name" value="PAS"/>
</dbReference>
<dbReference type="GO" id="GO:0005524">
    <property type="term" value="F:ATP binding"/>
    <property type="evidence" value="ECO:0007669"/>
    <property type="project" value="UniProtKB-KW"/>
</dbReference>
<proteinExistence type="predicted"/>
<keyword evidence="11" id="KW-0472">Membrane</keyword>
<comment type="catalytic activity">
    <reaction evidence="1">
        <text>ATP + protein L-histidine = ADP + protein N-phospho-L-histidine.</text>
        <dbReference type="EC" id="2.7.13.3"/>
    </reaction>
</comment>
<evidence type="ECO:0000256" key="1">
    <source>
        <dbReference type="ARBA" id="ARBA00000085"/>
    </source>
</evidence>
<keyword evidence="6" id="KW-0547">Nucleotide-binding</keyword>
<comment type="subcellular location">
    <subcellularLocation>
        <location evidence="2">Membrane</location>
    </subcellularLocation>
</comment>
<feature type="domain" description="PAS" evidence="13">
    <location>
        <begin position="109"/>
        <end position="162"/>
    </location>
</feature>
<evidence type="ECO:0000256" key="5">
    <source>
        <dbReference type="ARBA" id="ARBA00022679"/>
    </source>
</evidence>
<feature type="transmembrane region" description="Helical" evidence="11">
    <location>
        <begin position="7"/>
        <end position="26"/>
    </location>
</feature>
<protein>
    <recommendedName>
        <fullName evidence="3">histidine kinase</fullName>
        <ecNumber evidence="3">2.7.13.3</ecNumber>
    </recommendedName>
</protein>
<keyword evidence="5" id="KW-0808">Transferase</keyword>